<dbReference type="InterPro" id="IPR056539">
    <property type="entry name" value="NuiA-like"/>
</dbReference>
<dbReference type="Gene3D" id="3.40.1460.10">
    <property type="entry name" value="Nuclease A inhibitor-like"/>
    <property type="match status" value="1"/>
</dbReference>
<dbReference type="OrthoDB" id="5366485at2759"/>
<dbReference type="EMBL" id="PQXH01000006">
    <property type="protein sequence ID" value="TGO19096.1"/>
    <property type="molecule type" value="Genomic_DNA"/>
</dbReference>
<reference evidence="2 3" key="1">
    <citation type="submission" date="2017-12" db="EMBL/GenBank/DDBJ databases">
        <title>Comparative genomics of Botrytis spp.</title>
        <authorList>
            <person name="Valero-Jimenez C.A."/>
            <person name="Tapia P."/>
            <person name="Veloso J."/>
            <person name="Silva-Moreno E."/>
            <person name="Staats M."/>
            <person name="Valdes J.H."/>
            <person name="Van Kan J.A.L."/>
        </authorList>
    </citation>
    <scope>NUCLEOTIDE SEQUENCE [LARGE SCALE GENOMIC DNA]</scope>
    <source>
        <strain evidence="2 3">Bt9001</strain>
    </source>
</reference>
<sequence length="348" mass="38400">MGALFAVLTIPYRSIKESIEKSRKQKNKIKQVNKQTKSAPGSRTPSVYRETGGRTRRTERLEGRVSPEKGRSQSLGYLPSFETPRAELEADLGKGVNKGKGKEIEGASLQKLSTVLRTTSQRDFALGATQQQGRIGESGSERSRTEQRFLHSSAIFRYTKENKSPKEINTSTQTRILSERTKNYIDKMGSDEDYMAFLDKANEDPSAGTSKATSSNKRAEFKTMDDDVDVPSVLVRATKDAWYTSDADEPFVVVALKCEGGMPDEETFAKLIAHPAPADAAEEIQIMDIGEWDPQGQYKQIVQAVRDASKGSDVRVYRVSGEGARVEYWVVGVEGGRLVGAKALSVES</sequence>
<dbReference type="Proteomes" id="UP000297777">
    <property type="component" value="Unassembled WGS sequence"/>
</dbReference>
<keyword evidence="3" id="KW-1185">Reference proteome</keyword>
<gene>
    <name evidence="2" type="ORF">BTUL_0006g01330</name>
</gene>
<evidence type="ECO:0000313" key="3">
    <source>
        <dbReference type="Proteomes" id="UP000297777"/>
    </source>
</evidence>
<name>A0A4Z1F461_9HELO</name>
<dbReference type="PANTHER" id="PTHR42093">
    <property type="match status" value="1"/>
</dbReference>
<protein>
    <submittedName>
        <fullName evidence="2">Uncharacterized protein</fullName>
    </submittedName>
</protein>
<organism evidence="2 3">
    <name type="scientific">Botrytis tulipae</name>
    <dbReference type="NCBI Taxonomy" id="87230"/>
    <lineage>
        <taxon>Eukaryota</taxon>
        <taxon>Fungi</taxon>
        <taxon>Dikarya</taxon>
        <taxon>Ascomycota</taxon>
        <taxon>Pezizomycotina</taxon>
        <taxon>Leotiomycetes</taxon>
        <taxon>Helotiales</taxon>
        <taxon>Sclerotiniaceae</taxon>
        <taxon>Botrytis</taxon>
    </lineage>
</organism>
<accession>A0A4Z1F461</accession>
<proteinExistence type="predicted"/>
<evidence type="ECO:0000256" key="1">
    <source>
        <dbReference type="SAM" id="MobiDB-lite"/>
    </source>
</evidence>
<comment type="caution">
    <text evidence="2">The sequence shown here is derived from an EMBL/GenBank/DDBJ whole genome shotgun (WGS) entry which is preliminary data.</text>
</comment>
<dbReference type="Pfam" id="PF23151">
    <property type="entry name" value="NuiA_2"/>
    <property type="match status" value="1"/>
</dbReference>
<feature type="region of interest" description="Disordered" evidence="1">
    <location>
        <begin position="20"/>
        <end position="81"/>
    </location>
</feature>
<feature type="compositionally biased region" description="Basic and acidic residues" evidence="1">
    <location>
        <begin position="51"/>
        <end position="71"/>
    </location>
</feature>
<dbReference type="AlphaFoldDB" id="A0A4Z1F461"/>
<evidence type="ECO:0000313" key="2">
    <source>
        <dbReference type="EMBL" id="TGO19096.1"/>
    </source>
</evidence>
<dbReference type="PANTHER" id="PTHR42093:SF1">
    <property type="match status" value="1"/>
</dbReference>